<dbReference type="AlphaFoldDB" id="A0A1B0G4C1"/>
<protein>
    <submittedName>
        <fullName evidence="1">Uncharacterized protein</fullName>
    </submittedName>
</protein>
<dbReference type="VEuPathDB" id="VectorBase:GMOY008168"/>
<dbReference type="EnsemblMetazoa" id="GMOY008168-RA">
    <property type="protein sequence ID" value="GMOY008168-PA"/>
    <property type="gene ID" value="GMOY008168"/>
</dbReference>
<reference evidence="1" key="1">
    <citation type="submission" date="2020-05" db="UniProtKB">
        <authorList>
            <consortium name="EnsemblMetazoa"/>
        </authorList>
    </citation>
    <scope>IDENTIFICATION</scope>
    <source>
        <strain evidence="1">Yale</strain>
    </source>
</reference>
<accession>A0A1B0G4C1</accession>
<keyword evidence="2" id="KW-1185">Reference proteome</keyword>
<organism evidence="1 2">
    <name type="scientific">Glossina morsitans morsitans</name>
    <name type="common">Savannah tsetse fly</name>
    <dbReference type="NCBI Taxonomy" id="37546"/>
    <lineage>
        <taxon>Eukaryota</taxon>
        <taxon>Metazoa</taxon>
        <taxon>Ecdysozoa</taxon>
        <taxon>Arthropoda</taxon>
        <taxon>Hexapoda</taxon>
        <taxon>Insecta</taxon>
        <taxon>Pterygota</taxon>
        <taxon>Neoptera</taxon>
        <taxon>Endopterygota</taxon>
        <taxon>Diptera</taxon>
        <taxon>Brachycera</taxon>
        <taxon>Muscomorpha</taxon>
        <taxon>Hippoboscoidea</taxon>
        <taxon>Glossinidae</taxon>
        <taxon>Glossina</taxon>
    </lineage>
</organism>
<proteinExistence type="predicted"/>
<dbReference type="Proteomes" id="UP000092444">
    <property type="component" value="Unassembled WGS sequence"/>
</dbReference>
<evidence type="ECO:0000313" key="2">
    <source>
        <dbReference type="Proteomes" id="UP000092444"/>
    </source>
</evidence>
<name>A0A1B0G4C1_GLOMM</name>
<evidence type="ECO:0000313" key="1">
    <source>
        <dbReference type="EnsemblMetazoa" id="GMOY008168-PA"/>
    </source>
</evidence>
<sequence>MKEEGEEKISCSKIKQETEGFREEEVWLYKLTDASSKRHSNTKEQRSSKTVKDSALCYFKKIKDRCFQINKSTNFKSQNKNNLCNTSHDAVLKGNMNLFDEHPQNALTSISLETKKTKQIEIIQSSFTQLIISKITRESMAN</sequence>
<dbReference type="EMBL" id="CCAG010006664">
    <property type="status" value="NOT_ANNOTATED_CDS"/>
    <property type="molecule type" value="Genomic_DNA"/>
</dbReference>